<feature type="transmembrane region" description="Helical" evidence="1">
    <location>
        <begin position="12"/>
        <end position="36"/>
    </location>
</feature>
<dbReference type="Proteomes" id="UP000307440">
    <property type="component" value="Unassembled WGS sequence"/>
</dbReference>
<accession>A0A5C3KHG4</accession>
<keyword evidence="1" id="KW-1133">Transmembrane helix</keyword>
<evidence type="ECO:0000313" key="2">
    <source>
        <dbReference type="EMBL" id="TFK19631.1"/>
    </source>
</evidence>
<evidence type="ECO:0000313" key="3">
    <source>
        <dbReference type="Proteomes" id="UP000307440"/>
    </source>
</evidence>
<dbReference type="AlphaFoldDB" id="A0A5C3KHG4"/>
<protein>
    <submittedName>
        <fullName evidence="2">Uncharacterized protein</fullName>
    </submittedName>
</protein>
<evidence type="ECO:0000256" key="1">
    <source>
        <dbReference type="SAM" id="Phobius"/>
    </source>
</evidence>
<sequence>MSYYRSQADPNITVIVVGAIGGILFVSVVFALVIAVCGCGCGSKLSAAASAPMASENVGPHLPTYSQHSRDQRFTPANIQYAQVLVFDSAWAVLYPIPASHDNSAPGLVTQSTLMSVCPPPLYSKSITVSTEHSAQEIAPMGIVR</sequence>
<keyword evidence="1" id="KW-0812">Transmembrane</keyword>
<reference evidence="2 3" key="1">
    <citation type="journal article" date="2019" name="Nat. Ecol. Evol.">
        <title>Megaphylogeny resolves global patterns of mushroom evolution.</title>
        <authorList>
            <person name="Varga T."/>
            <person name="Krizsan K."/>
            <person name="Foldi C."/>
            <person name="Dima B."/>
            <person name="Sanchez-Garcia M."/>
            <person name="Sanchez-Ramirez S."/>
            <person name="Szollosi G.J."/>
            <person name="Szarkandi J.G."/>
            <person name="Papp V."/>
            <person name="Albert L."/>
            <person name="Andreopoulos W."/>
            <person name="Angelini C."/>
            <person name="Antonin V."/>
            <person name="Barry K.W."/>
            <person name="Bougher N.L."/>
            <person name="Buchanan P."/>
            <person name="Buyck B."/>
            <person name="Bense V."/>
            <person name="Catcheside P."/>
            <person name="Chovatia M."/>
            <person name="Cooper J."/>
            <person name="Damon W."/>
            <person name="Desjardin D."/>
            <person name="Finy P."/>
            <person name="Geml J."/>
            <person name="Haridas S."/>
            <person name="Hughes K."/>
            <person name="Justo A."/>
            <person name="Karasinski D."/>
            <person name="Kautmanova I."/>
            <person name="Kiss B."/>
            <person name="Kocsube S."/>
            <person name="Kotiranta H."/>
            <person name="LaButti K.M."/>
            <person name="Lechner B.E."/>
            <person name="Liimatainen K."/>
            <person name="Lipzen A."/>
            <person name="Lukacs Z."/>
            <person name="Mihaltcheva S."/>
            <person name="Morgado L.N."/>
            <person name="Niskanen T."/>
            <person name="Noordeloos M.E."/>
            <person name="Ohm R.A."/>
            <person name="Ortiz-Santana B."/>
            <person name="Ovrebo C."/>
            <person name="Racz N."/>
            <person name="Riley R."/>
            <person name="Savchenko A."/>
            <person name="Shiryaev A."/>
            <person name="Soop K."/>
            <person name="Spirin V."/>
            <person name="Szebenyi C."/>
            <person name="Tomsovsky M."/>
            <person name="Tulloss R.E."/>
            <person name="Uehling J."/>
            <person name="Grigoriev I.V."/>
            <person name="Vagvolgyi C."/>
            <person name="Papp T."/>
            <person name="Martin F.M."/>
            <person name="Miettinen O."/>
            <person name="Hibbett D.S."/>
            <person name="Nagy L.G."/>
        </authorList>
    </citation>
    <scope>NUCLEOTIDE SEQUENCE [LARGE SCALE GENOMIC DNA]</scope>
    <source>
        <strain evidence="2 3">CBS 121175</strain>
    </source>
</reference>
<name>A0A5C3KHG4_COPMA</name>
<proteinExistence type="predicted"/>
<organism evidence="2 3">
    <name type="scientific">Coprinopsis marcescibilis</name>
    <name type="common">Agaric fungus</name>
    <name type="synonym">Psathyrella marcescibilis</name>
    <dbReference type="NCBI Taxonomy" id="230819"/>
    <lineage>
        <taxon>Eukaryota</taxon>
        <taxon>Fungi</taxon>
        <taxon>Dikarya</taxon>
        <taxon>Basidiomycota</taxon>
        <taxon>Agaricomycotina</taxon>
        <taxon>Agaricomycetes</taxon>
        <taxon>Agaricomycetidae</taxon>
        <taxon>Agaricales</taxon>
        <taxon>Agaricineae</taxon>
        <taxon>Psathyrellaceae</taxon>
        <taxon>Coprinopsis</taxon>
    </lineage>
</organism>
<keyword evidence="1" id="KW-0472">Membrane</keyword>
<keyword evidence="3" id="KW-1185">Reference proteome</keyword>
<dbReference type="EMBL" id="ML210332">
    <property type="protein sequence ID" value="TFK19631.1"/>
    <property type="molecule type" value="Genomic_DNA"/>
</dbReference>
<gene>
    <name evidence="2" type="ORF">FA15DRAFT_708816</name>
</gene>